<keyword evidence="1" id="KW-1133">Transmembrane helix</keyword>
<protein>
    <submittedName>
        <fullName evidence="2">Uncharacterized protein</fullName>
    </submittedName>
</protein>
<organism evidence="2 3">
    <name type="scientific">Gymnopus androsaceus JB14</name>
    <dbReference type="NCBI Taxonomy" id="1447944"/>
    <lineage>
        <taxon>Eukaryota</taxon>
        <taxon>Fungi</taxon>
        <taxon>Dikarya</taxon>
        <taxon>Basidiomycota</taxon>
        <taxon>Agaricomycotina</taxon>
        <taxon>Agaricomycetes</taxon>
        <taxon>Agaricomycetidae</taxon>
        <taxon>Agaricales</taxon>
        <taxon>Marasmiineae</taxon>
        <taxon>Omphalotaceae</taxon>
        <taxon>Gymnopus</taxon>
    </lineage>
</organism>
<evidence type="ECO:0000313" key="3">
    <source>
        <dbReference type="Proteomes" id="UP000799118"/>
    </source>
</evidence>
<keyword evidence="3" id="KW-1185">Reference proteome</keyword>
<evidence type="ECO:0000256" key="1">
    <source>
        <dbReference type="SAM" id="Phobius"/>
    </source>
</evidence>
<sequence length="89" mass="10348">MLNYNNYYPHLINFHSQNGYGNTSTNYTHPLPSEPYHTYTTLMPPPLGWILICMIIHWGFLVTLAWWLPICMPNGIIHIHPLPIHPLLA</sequence>
<accession>A0A6A4GRY8</accession>
<dbReference type="Proteomes" id="UP000799118">
    <property type="component" value="Unassembled WGS sequence"/>
</dbReference>
<keyword evidence="1" id="KW-0472">Membrane</keyword>
<dbReference type="AlphaFoldDB" id="A0A6A4GRY8"/>
<feature type="transmembrane region" description="Helical" evidence="1">
    <location>
        <begin position="47"/>
        <end position="68"/>
    </location>
</feature>
<reference evidence="2" key="1">
    <citation type="journal article" date="2019" name="Environ. Microbiol.">
        <title>Fungal ecological strategies reflected in gene transcription - a case study of two litter decomposers.</title>
        <authorList>
            <person name="Barbi F."/>
            <person name="Kohler A."/>
            <person name="Barry K."/>
            <person name="Baskaran P."/>
            <person name="Daum C."/>
            <person name="Fauchery L."/>
            <person name="Ihrmark K."/>
            <person name="Kuo A."/>
            <person name="LaButti K."/>
            <person name="Lipzen A."/>
            <person name="Morin E."/>
            <person name="Grigoriev I.V."/>
            <person name="Henrissat B."/>
            <person name="Lindahl B."/>
            <person name="Martin F."/>
        </authorList>
    </citation>
    <scope>NUCLEOTIDE SEQUENCE</scope>
    <source>
        <strain evidence="2">JB14</strain>
    </source>
</reference>
<keyword evidence="1" id="KW-0812">Transmembrane</keyword>
<dbReference type="EMBL" id="ML769759">
    <property type="protein sequence ID" value="KAE9388143.1"/>
    <property type="molecule type" value="Genomic_DNA"/>
</dbReference>
<evidence type="ECO:0000313" key="2">
    <source>
        <dbReference type="EMBL" id="KAE9388143.1"/>
    </source>
</evidence>
<gene>
    <name evidence="2" type="ORF">BT96DRAFT_443286</name>
</gene>
<name>A0A6A4GRY8_9AGAR</name>
<proteinExistence type="predicted"/>